<organism evidence="2 3">
    <name type="scientific">Trichoderma longibrachiatum ATCC 18648</name>
    <dbReference type="NCBI Taxonomy" id="983965"/>
    <lineage>
        <taxon>Eukaryota</taxon>
        <taxon>Fungi</taxon>
        <taxon>Dikarya</taxon>
        <taxon>Ascomycota</taxon>
        <taxon>Pezizomycotina</taxon>
        <taxon>Sordariomycetes</taxon>
        <taxon>Hypocreomycetidae</taxon>
        <taxon>Hypocreales</taxon>
        <taxon>Hypocreaceae</taxon>
        <taxon>Trichoderma</taxon>
    </lineage>
</organism>
<protein>
    <submittedName>
        <fullName evidence="2">Uncharacterized protein</fullName>
    </submittedName>
</protein>
<feature type="region of interest" description="Disordered" evidence="1">
    <location>
        <begin position="1"/>
        <end position="86"/>
    </location>
</feature>
<evidence type="ECO:0000313" key="3">
    <source>
        <dbReference type="Proteomes" id="UP000240760"/>
    </source>
</evidence>
<feature type="compositionally biased region" description="Polar residues" evidence="1">
    <location>
        <begin position="55"/>
        <end position="71"/>
    </location>
</feature>
<dbReference type="AlphaFoldDB" id="A0A2T4BQV1"/>
<accession>A0A2T4BQV1</accession>
<evidence type="ECO:0000256" key="1">
    <source>
        <dbReference type="SAM" id="MobiDB-lite"/>
    </source>
</evidence>
<dbReference type="Proteomes" id="UP000240760">
    <property type="component" value="Unassembled WGS sequence"/>
</dbReference>
<gene>
    <name evidence="2" type="ORF">M440DRAFT_207994</name>
</gene>
<reference evidence="2 3" key="1">
    <citation type="submission" date="2016-07" db="EMBL/GenBank/DDBJ databases">
        <title>Multiple horizontal gene transfer events from other fungi enriched the ability of initially mycotrophic Trichoderma (Ascomycota) to feed on dead plant biomass.</title>
        <authorList>
            <consortium name="DOE Joint Genome Institute"/>
            <person name="Aerts A."/>
            <person name="Atanasova L."/>
            <person name="Chenthamara K."/>
            <person name="Zhang J."/>
            <person name="Grujic M."/>
            <person name="Henrissat B."/>
            <person name="Kuo A."/>
            <person name="Salamov A."/>
            <person name="Lipzen A."/>
            <person name="Labutti K."/>
            <person name="Barry K."/>
            <person name="Miao Y."/>
            <person name="Rahimi M.J."/>
            <person name="Shen Q."/>
            <person name="Grigoriev I.V."/>
            <person name="Kubicek C.P."/>
            <person name="Druzhinina I.S."/>
        </authorList>
    </citation>
    <scope>NUCLEOTIDE SEQUENCE [LARGE SCALE GENOMIC DNA]</scope>
    <source>
        <strain evidence="2 3">ATCC 18648</strain>
    </source>
</reference>
<evidence type="ECO:0000313" key="2">
    <source>
        <dbReference type="EMBL" id="PTB71692.1"/>
    </source>
</evidence>
<keyword evidence="3" id="KW-1185">Reference proteome</keyword>
<dbReference type="EMBL" id="KZ679146">
    <property type="protein sequence ID" value="PTB71692.1"/>
    <property type="molecule type" value="Genomic_DNA"/>
</dbReference>
<name>A0A2T4BQV1_TRILO</name>
<proteinExistence type="predicted"/>
<feature type="compositionally biased region" description="Basic and acidic residues" evidence="1">
    <location>
        <begin position="9"/>
        <end position="26"/>
    </location>
</feature>
<sequence length="111" mass="12014">MTSTTSHPQDLHHQEHPTNEAWKEEQAIAVEIPYVFSSVTGPEGGASASSRRETTPPSASSRRETTPPSASSRRERTPPSFSLPSYLRKTLPCTKAGNSLAGWLAGWLGPQ</sequence>